<evidence type="ECO:0000256" key="1">
    <source>
        <dbReference type="ARBA" id="ARBA00022801"/>
    </source>
</evidence>
<dbReference type="InterPro" id="IPR036457">
    <property type="entry name" value="PPM-type-like_dom_sf"/>
</dbReference>
<sequence>MRQQTRPAVSGPPSPKSLFRRVAKTLSAIEQGETPLATIRAAADHMIRHFHNELGLVGGRVYRLEGVNYELVETFGQTPSAPVGARVPISYPPIQELLERGLVVMDRNAPGLDPALEDALGTGERFAAIALSDGEYIISFDVTPGRGSDEELAASLNIVRLALSQKLRQERFDEILQDALRIQNSILPKRVPEYPGFDLAGDSRPAEVVGGDFYDFIPVSPEIFDLAIADASGHGLPAALQVRDVYVGLRMGLARDFKIVRTVERLATIINRSKLTSKFVSLFVGELESNGNLVYVNAGHVPPFVLKKDGKLLFLREGGMVLGPSDKATYVRGFVRLEPGDVLVMYTDGITECLHHRTGEEFGVERLVRLVRRHRHAPASHIVKLIFDATASFSGQPTPSDDQTVVVVKRTSNAEPSPEARYTAR</sequence>
<evidence type="ECO:0000313" key="3">
    <source>
        <dbReference type="EMBL" id="KDA54345.1"/>
    </source>
</evidence>
<dbReference type="InterPro" id="IPR052016">
    <property type="entry name" value="Bact_Sigma-Reg"/>
</dbReference>
<evidence type="ECO:0000259" key="2">
    <source>
        <dbReference type="PROSITE" id="PS51746"/>
    </source>
</evidence>
<dbReference type="GO" id="GO:0016791">
    <property type="term" value="F:phosphatase activity"/>
    <property type="evidence" value="ECO:0007669"/>
    <property type="project" value="TreeGrafter"/>
</dbReference>
<proteinExistence type="predicted"/>
<accession>A0A062Y0Q9</accession>
<comment type="caution">
    <text evidence="3">The sequence shown here is derived from an EMBL/GenBank/DDBJ whole genome shotgun (WGS) entry which is preliminary data.</text>
</comment>
<reference evidence="3 4" key="1">
    <citation type="submission" date="2014-04" db="EMBL/GenBank/DDBJ databases">
        <title>The Genome Sequence of Thermoanaerobaculum aquaticum MP-01, The First Cultivated Group 23 Acidobacterium.</title>
        <authorList>
            <person name="Stamps B.W."/>
            <person name="Losey N.A."/>
            <person name="Lawson P.A."/>
            <person name="Stevenson B.S."/>
        </authorList>
    </citation>
    <scope>NUCLEOTIDE SEQUENCE [LARGE SCALE GENOMIC DNA]</scope>
    <source>
        <strain evidence="3 4">MP-01</strain>
    </source>
</reference>
<evidence type="ECO:0000313" key="4">
    <source>
        <dbReference type="Proteomes" id="UP000027284"/>
    </source>
</evidence>
<dbReference type="InterPro" id="IPR001932">
    <property type="entry name" value="PPM-type_phosphatase-like_dom"/>
</dbReference>
<dbReference type="EMBL" id="JMFG01000008">
    <property type="protein sequence ID" value="KDA54345.1"/>
    <property type="molecule type" value="Genomic_DNA"/>
</dbReference>
<feature type="domain" description="PPM-type phosphatase" evidence="2">
    <location>
        <begin position="196"/>
        <end position="410"/>
    </location>
</feature>
<dbReference type="PANTHER" id="PTHR43156:SF2">
    <property type="entry name" value="STAGE II SPORULATION PROTEIN E"/>
    <property type="match status" value="1"/>
</dbReference>
<dbReference type="SUPFAM" id="SSF81606">
    <property type="entry name" value="PP2C-like"/>
    <property type="match status" value="1"/>
</dbReference>
<organism evidence="3 4">
    <name type="scientific">Thermoanaerobaculum aquaticum</name>
    <dbReference type="NCBI Taxonomy" id="1312852"/>
    <lineage>
        <taxon>Bacteria</taxon>
        <taxon>Pseudomonadati</taxon>
        <taxon>Acidobacteriota</taxon>
        <taxon>Thermoanaerobaculia</taxon>
        <taxon>Thermoanaerobaculales</taxon>
        <taxon>Thermoanaerobaculaceae</taxon>
        <taxon>Thermoanaerobaculum</taxon>
    </lineage>
</organism>
<dbReference type="RefSeq" id="WP_038047581.1">
    <property type="nucleotide sequence ID" value="NZ_JMFG01000008.1"/>
</dbReference>
<keyword evidence="1" id="KW-0378">Hydrolase</keyword>
<dbReference type="Pfam" id="PF07228">
    <property type="entry name" value="SpoIIE"/>
    <property type="match status" value="1"/>
</dbReference>
<dbReference type="Gene3D" id="3.60.40.10">
    <property type="entry name" value="PPM-type phosphatase domain"/>
    <property type="match status" value="1"/>
</dbReference>
<dbReference type="Proteomes" id="UP000027284">
    <property type="component" value="Unassembled WGS sequence"/>
</dbReference>
<dbReference type="SMART" id="SM00331">
    <property type="entry name" value="PP2C_SIG"/>
    <property type="match status" value="1"/>
</dbReference>
<dbReference type="PANTHER" id="PTHR43156">
    <property type="entry name" value="STAGE II SPORULATION PROTEIN E-RELATED"/>
    <property type="match status" value="1"/>
</dbReference>
<protein>
    <recommendedName>
        <fullName evidence="2">PPM-type phosphatase domain-containing protein</fullName>
    </recommendedName>
</protein>
<dbReference type="STRING" id="1312852.EG19_11555"/>
<dbReference type="PROSITE" id="PS51746">
    <property type="entry name" value="PPM_2"/>
    <property type="match status" value="1"/>
</dbReference>
<dbReference type="OrthoDB" id="9763484at2"/>
<name>A0A062Y0Q9_9BACT</name>
<gene>
    <name evidence="3" type="ORF">EG19_11555</name>
</gene>
<dbReference type="AlphaFoldDB" id="A0A062Y0Q9"/>
<keyword evidence="4" id="KW-1185">Reference proteome</keyword>